<keyword evidence="9" id="KW-1185">Reference proteome</keyword>
<evidence type="ECO:0000256" key="3">
    <source>
        <dbReference type="ARBA" id="ARBA00022741"/>
    </source>
</evidence>
<dbReference type="HAMAP" id="MF_00109">
    <property type="entry name" value="Shikimate_kinase"/>
    <property type="match status" value="1"/>
</dbReference>
<dbReference type="KEGG" id="slp:Slip_0399"/>
<evidence type="ECO:0000256" key="1">
    <source>
        <dbReference type="ARBA" id="ARBA00022605"/>
    </source>
</evidence>
<feature type="binding site" evidence="7">
    <location>
        <position position="138"/>
    </location>
    <ligand>
        <name>substrate</name>
    </ligand>
</feature>
<dbReference type="STRING" id="643648.Slip_0399"/>
<feature type="binding site" evidence="7">
    <location>
        <position position="34"/>
    </location>
    <ligand>
        <name>substrate</name>
    </ligand>
</feature>
<dbReference type="InterPro" id="IPR027417">
    <property type="entry name" value="P-loop_NTPase"/>
</dbReference>
<feature type="binding site" evidence="7">
    <location>
        <begin position="12"/>
        <end position="17"/>
    </location>
    <ligand>
        <name>ATP</name>
        <dbReference type="ChEBI" id="CHEBI:30616"/>
    </ligand>
</feature>
<dbReference type="OrthoDB" id="9800332at2"/>
<comment type="catalytic activity">
    <reaction evidence="7">
        <text>shikimate + ATP = 3-phosphoshikimate + ADP + H(+)</text>
        <dbReference type="Rhea" id="RHEA:13121"/>
        <dbReference type="ChEBI" id="CHEBI:15378"/>
        <dbReference type="ChEBI" id="CHEBI:30616"/>
        <dbReference type="ChEBI" id="CHEBI:36208"/>
        <dbReference type="ChEBI" id="CHEBI:145989"/>
        <dbReference type="ChEBI" id="CHEBI:456216"/>
        <dbReference type="EC" id="2.7.1.71"/>
    </reaction>
</comment>
<dbReference type="InterPro" id="IPR031322">
    <property type="entry name" value="Shikimate/glucono_kinase"/>
</dbReference>
<keyword evidence="7" id="KW-0479">Metal-binding</keyword>
<organism evidence="8 9">
    <name type="scientific">Syntrophothermus lipocalidus (strain DSM 12680 / TGB-C1)</name>
    <dbReference type="NCBI Taxonomy" id="643648"/>
    <lineage>
        <taxon>Bacteria</taxon>
        <taxon>Bacillati</taxon>
        <taxon>Bacillota</taxon>
        <taxon>Clostridia</taxon>
        <taxon>Eubacteriales</taxon>
        <taxon>Syntrophomonadaceae</taxon>
        <taxon>Syntrophothermus</taxon>
    </lineage>
</organism>
<dbReference type="GO" id="GO:0004765">
    <property type="term" value="F:shikimate kinase activity"/>
    <property type="evidence" value="ECO:0007669"/>
    <property type="project" value="UniProtKB-UniRule"/>
</dbReference>
<evidence type="ECO:0000256" key="7">
    <source>
        <dbReference type="HAMAP-Rule" id="MF_00109"/>
    </source>
</evidence>
<dbReference type="GO" id="GO:0008652">
    <property type="term" value="P:amino acid biosynthetic process"/>
    <property type="evidence" value="ECO:0007669"/>
    <property type="project" value="UniProtKB-KW"/>
</dbReference>
<evidence type="ECO:0000313" key="9">
    <source>
        <dbReference type="Proteomes" id="UP000000378"/>
    </source>
</evidence>
<dbReference type="CDD" id="cd00464">
    <property type="entry name" value="SK"/>
    <property type="match status" value="1"/>
</dbReference>
<keyword evidence="3 7" id="KW-0547">Nucleotide-binding</keyword>
<dbReference type="UniPathway" id="UPA00053">
    <property type="reaction ID" value="UER00088"/>
</dbReference>
<feature type="binding site" evidence="7">
    <location>
        <position position="119"/>
    </location>
    <ligand>
        <name>ATP</name>
        <dbReference type="ChEBI" id="CHEBI:30616"/>
    </ligand>
</feature>
<dbReference type="GO" id="GO:0009423">
    <property type="term" value="P:chorismate biosynthetic process"/>
    <property type="evidence" value="ECO:0007669"/>
    <property type="project" value="UniProtKB-UniRule"/>
</dbReference>
<dbReference type="NCBIfam" id="NF010553">
    <property type="entry name" value="PRK13947.1"/>
    <property type="match status" value="1"/>
</dbReference>
<evidence type="ECO:0000313" key="8">
    <source>
        <dbReference type="EMBL" id="ADI01183.1"/>
    </source>
</evidence>
<dbReference type="GO" id="GO:0000287">
    <property type="term" value="F:magnesium ion binding"/>
    <property type="evidence" value="ECO:0007669"/>
    <property type="project" value="UniProtKB-UniRule"/>
</dbReference>
<comment type="pathway">
    <text evidence="7">Metabolic intermediate biosynthesis; chorismate biosynthesis; chorismate from D-erythrose 4-phosphate and phosphoenolpyruvate: step 5/7.</text>
</comment>
<dbReference type="HOGENOM" id="CLU_057607_4_0_9"/>
<comment type="similarity">
    <text evidence="7">Belongs to the shikimate kinase family.</text>
</comment>
<dbReference type="GO" id="GO:0005524">
    <property type="term" value="F:ATP binding"/>
    <property type="evidence" value="ECO:0007669"/>
    <property type="project" value="UniProtKB-UniRule"/>
</dbReference>
<feature type="binding site" evidence="7">
    <location>
        <position position="80"/>
    </location>
    <ligand>
        <name>substrate</name>
    </ligand>
</feature>
<dbReference type="AlphaFoldDB" id="D7CKE8"/>
<comment type="caution">
    <text evidence="7">Lacks conserved residue(s) required for the propagation of feature annotation.</text>
</comment>
<dbReference type="PRINTS" id="PR01100">
    <property type="entry name" value="SHIKIMTKNASE"/>
</dbReference>
<evidence type="ECO:0000256" key="5">
    <source>
        <dbReference type="ARBA" id="ARBA00022840"/>
    </source>
</evidence>
<feature type="binding site" evidence="7">
    <location>
        <position position="16"/>
    </location>
    <ligand>
        <name>Mg(2+)</name>
        <dbReference type="ChEBI" id="CHEBI:18420"/>
    </ligand>
</feature>
<comment type="cofactor">
    <cofactor evidence="7">
        <name>Mg(2+)</name>
        <dbReference type="ChEBI" id="CHEBI:18420"/>
    </cofactor>
    <text evidence="7">Binds 1 Mg(2+) ion per subunit.</text>
</comment>
<protein>
    <recommendedName>
        <fullName evidence="7">Shikimate kinase</fullName>
        <shortName evidence="7">SK</shortName>
        <ecNumber evidence="7">2.7.1.71</ecNumber>
    </recommendedName>
</protein>
<keyword evidence="4 7" id="KW-0418">Kinase</keyword>
<evidence type="ECO:0000256" key="4">
    <source>
        <dbReference type="ARBA" id="ARBA00022777"/>
    </source>
</evidence>
<evidence type="ECO:0000256" key="2">
    <source>
        <dbReference type="ARBA" id="ARBA00022679"/>
    </source>
</evidence>
<reference evidence="8 9" key="2">
    <citation type="journal article" date="2010" name="Stand. Genomic Sci.">
        <title>Complete genome sequence of Syntrophothermus lipocalidus type strain (TGB-C1).</title>
        <authorList>
            <person name="Djao O.D."/>
            <person name="Zhang X."/>
            <person name="Lucas S."/>
            <person name="Lapidus A."/>
            <person name="Del Rio T.G."/>
            <person name="Nolan M."/>
            <person name="Tice H."/>
            <person name="Cheng J.F."/>
            <person name="Han C."/>
            <person name="Tapia R."/>
            <person name="Goodwin L."/>
            <person name="Pitluck S."/>
            <person name="Liolios K."/>
            <person name="Ivanova N."/>
            <person name="Mavromatis K."/>
            <person name="Mikhailova N."/>
            <person name="Ovchinnikova G."/>
            <person name="Pati A."/>
            <person name="Brambilla E."/>
            <person name="Chen A."/>
            <person name="Palaniappan K."/>
            <person name="Land M."/>
            <person name="Hauser L."/>
            <person name="Chang Y.J."/>
            <person name="Jeffries C.D."/>
            <person name="Rohde M."/>
            <person name="Sikorski J."/>
            <person name="Spring S."/>
            <person name="Goker M."/>
            <person name="Detter J.C."/>
            <person name="Woyke T."/>
            <person name="Bristow J."/>
            <person name="Eisen J.A."/>
            <person name="Markowitz V."/>
            <person name="Hugenholtz P."/>
            <person name="Kyrpides N.C."/>
            <person name="Klenk H.P."/>
        </authorList>
    </citation>
    <scope>NUCLEOTIDE SEQUENCE [LARGE SCALE GENOMIC DNA]</scope>
    <source>
        <strain evidence="9">DSM 12680 / TGB-C1</strain>
    </source>
</reference>
<dbReference type="PANTHER" id="PTHR21087:SF16">
    <property type="entry name" value="SHIKIMATE KINASE 1, CHLOROPLASTIC"/>
    <property type="match status" value="1"/>
</dbReference>
<evidence type="ECO:0000256" key="6">
    <source>
        <dbReference type="ARBA" id="ARBA00023141"/>
    </source>
</evidence>
<comment type="subunit">
    <text evidence="7">Monomer.</text>
</comment>
<dbReference type="EMBL" id="CP002048">
    <property type="protein sequence ID" value="ADI01183.1"/>
    <property type="molecule type" value="Genomic_DNA"/>
</dbReference>
<dbReference type="Pfam" id="PF01202">
    <property type="entry name" value="SKI"/>
    <property type="match status" value="1"/>
</dbReference>
<feature type="binding site" evidence="7">
    <location>
        <position position="58"/>
    </location>
    <ligand>
        <name>substrate</name>
    </ligand>
</feature>
<keyword evidence="5 7" id="KW-0067">ATP-binding</keyword>
<comment type="function">
    <text evidence="7">Catalyzes the specific phosphorylation of the 3-hydroxyl group of shikimic acid using ATP as a cosubstrate.</text>
</comment>
<dbReference type="EC" id="2.7.1.71" evidence="7"/>
<dbReference type="eggNOG" id="COG0703">
    <property type="taxonomic scope" value="Bacteria"/>
</dbReference>
<keyword evidence="1 7" id="KW-0028">Amino-acid biosynthesis</keyword>
<sequence length="175" mass="19944">MGKNIVLIGFMGTGKSTIGQRLARKLGMIFVDTDREIEKITGMTVAEIFRKHGEKRFRSEEKLLAHKLAQREGLIISCGGGMPLDPENMKVLGENGVIIGLKASPEDVFRRVMRKRHHRPLIDRELTLERLRAMMAEREKYYQCAHITVDTSTHGIEELVHKIILNLKEFCYGKG</sequence>
<dbReference type="Gene3D" id="3.40.50.300">
    <property type="entry name" value="P-loop containing nucleotide triphosphate hydrolases"/>
    <property type="match status" value="1"/>
</dbReference>
<keyword evidence="7" id="KW-0460">Magnesium</keyword>
<reference evidence="9" key="1">
    <citation type="journal article" date="2010" name="Stand. Genomic Sci.">
        <title>Complete genome sequence of Syntrophothermus lipocalidus type strain (TGB-C1T).</title>
        <authorList>
            <consortium name="US DOE Joint Genome Institute (JGI-PGF)"/>
            <person name="Djao O."/>
            <person name="Zhang X."/>
            <person name="Lucas S."/>
            <person name="Lapidus A."/>
            <person name="Glavina Del Rio T."/>
            <person name="Nolan M."/>
            <person name="Tice H."/>
            <person name="Cheng J."/>
            <person name="Han C."/>
            <person name="Tapia R."/>
            <person name="Goodwin L."/>
            <person name="Pitluck S."/>
            <person name="Liolios K."/>
            <person name="Ivanova N."/>
            <person name="Mavromatis K."/>
            <person name="Mikhailova N."/>
            <person name="Ovchinnikova G."/>
            <person name="Pati A."/>
            <person name="Brambilla E."/>
            <person name="Chen A."/>
            <person name="Palaniappan K."/>
            <person name="Land M."/>
            <person name="Hauser L."/>
            <person name="Chang Y."/>
            <person name="Jeffries C."/>
            <person name="Rohde M."/>
            <person name="Sikorski J."/>
            <person name="Spring S."/>
            <person name="Goker M."/>
            <person name="Detter J."/>
            <person name="Woyke T."/>
            <person name="Bristow J."/>
            <person name="Eisen J."/>
            <person name="Markowitz V."/>
            <person name="Hugenholtz P."/>
            <person name="Kyrpides N."/>
            <person name="Klenk H."/>
        </authorList>
    </citation>
    <scope>NUCLEOTIDE SEQUENCE [LARGE SCALE GENOMIC DNA]</scope>
    <source>
        <strain evidence="9">DSM 12680 / TGB-C1</strain>
    </source>
</reference>
<dbReference type="GO" id="GO:0009073">
    <property type="term" value="P:aromatic amino acid family biosynthetic process"/>
    <property type="evidence" value="ECO:0007669"/>
    <property type="project" value="UniProtKB-KW"/>
</dbReference>
<keyword evidence="2 7" id="KW-0808">Transferase</keyword>
<dbReference type="PANTHER" id="PTHR21087">
    <property type="entry name" value="SHIKIMATE KINASE"/>
    <property type="match status" value="1"/>
</dbReference>
<dbReference type="RefSeq" id="WP_013174585.1">
    <property type="nucleotide sequence ID" value="NC_014220.1"/>
</dbReference>
<dbReference type="SUPFAM" id="SSF52540">
    <property type="entry name" value="P-loop containing nucleoside triphosphate hydrolases"/>
    <property type="match status" value="1"/>
</dbReference>
<comment type="subcellular location">
    <subcellularLocation>
        <location evidence="7">Cytoplasm</location>
    </subcellularLocation>
</comment>
<proteinExistence type="inferred from homology"/>
<gene>
    <name evidence="7" type="primary">aroK</name>
    <name evidence="8" type="ordered locus">Slip_0399</name>
</gene>
<dbReference type="InterPro" id="IPR000623">
    <property type="entry name" value="Shikimate_kinase/TSH1"/>
</dbReference>
<accession>D7CKE8</accession>
<dbReference type="Proteomes" id="UP000000378">
    <property type="component" value="Chromosome"/>
</dbReference>
<keyword evidence="6 7" id="KW-0057">Aromatic amino acid biosynthesis</keyword>
<name>D7CKE8_SYNLT</name>
<keyword evidence="7" id="KW-0963">Cytoplasm</keyword>
<dbReference type="GO" id="GO:0005829">
    <property type="term" value="C:cytosol"/>
    <property type="evidence" value="ECO:0007669"/>
    <property type="project" value="TreeGrafter"/>
</dbReference>